<dbReference type="EMBL" id="GG662553">
    <property type="protein sequence ID" value="EAS01868.1"/>
    <property type="molecule type" value="Genomic_DNA"/>
</dbReference>
<dbReference type="KEGG" id="tet:TTHERM_01150380"/>
<gene>
    <name evidence="1" type="ORF">TTHERM_01150380</name>
</gene>
<dbReference type="Proteomes" id="UP000009168">
    <property type="component" value="Unassembled WGS sequence"/>
</dbReference>
<keyword evidence="2" id="KW-1185">Reference proteome</keyword>
<dbReference type="RefSeq" id="XP_001022113.1">
    <property type="nucleotide sequence ID" value="XM_001022113.1"/>
</dbReference>
<dbReference type="InParanoid" id="Q23ZA3"/>
<accession>Q23ZA3</accession>
<evidence type="ECO:0000313" key="2">
    <source>
        <dbReference type="Proteomes" id="UP000009168"/>
    </source>
</evidence>
<dbReference type="HOGENOM" id="CLU_2890771_0_0_1"/>
<dbReference type="AlphaFoldDB" id="Q23ZA3"/>
<dbReference type="GeneID" id="7825206"/>
<evidence type="ECO:0000313" key="1">
    <source>
        <dbReference type="EMBL" id="EAS01868.1"/>
    </source>
</evidence>
<name>Q23ZA3_TETTS</name>
<organism evidence="1 2">
    <name type="scientific">Tetrahymena thermophila (strain SB210)</name>
    <dbReference type="NCBI Taxonomy" id="312017"/>
    <lineage>
        <taxon>Eukaryota</taxon>
        <taxon>Sar</taxon>
        <taxon>Alveolata</taxon>
        <taxon>Ciliophora</taxon>
        <taxon>Intramacronucleata</taxon>
        <taxon>Oligohymenophorea</taxon>
        <taxon>Hymenostomatida</taxon>
        <taxon>Tetrahymenina</taxon>
        <taxon>Tetrahymenidae</taxon>
        <taxon>Tetrahymena</taxon>
    </lineage>
</organism>
<reference evidence="2" key="1">
    <citation type="journal article" date="2006" name="PLoS Biol.">
        <title>Macronuclear genome sequence of the ciliate Tetrahymena thermophila, a model eukaryote.</title>
        <authorList>
            <person name="Eisen J.A."/>
            <person name="Coyne R.S."/>
            <person name="Wu M."/>
            <person name="Wu D."/>
            <person name="Thiagarajan M."/>
            <person name="Wortman J.R."/>
            <person name="Badger J.H."/>
            <person name="Ren Q."/>
            <person name="Amedeo P."/>
            <person name="Jones K.M."/>
            <person name="Tallon L.J."/>
            <person name="Delcher A.L."/>
            <person name="Salzberg S.L."/>
            <person name="Silva J.C."/>
            <person name="Haas B.J."/>
            <person name="Majoros W.H."/>
            <person name="Farzad M."/>
            <person name="Carlton J.M."/>
            <person name="Smith R.K. Jr."/>
            <person name="Garg J."/>
            <person name="Pearlman R.E."/>
            <person name="Karrer K.M."/>
            <person name="Sun L."/>
            <person name="Manning G."/>
            <person name="Elde N.C."/>
            <person name="Turkewitz A.P."/>
            <person name="Asai D.J."/>
            <person name="Wilkes D.E."/>
            <person name="Wang Y."/>
            <person name="Cai H."/>
            <person name="Collins K."/>
            <person name="Stewart B.A."/>
            <person name="Lee S.R."/>
            <person name="Wilamowska K."/>
            <person name="Weinberg Z."/>
            <person name="Ruzzo W.L."/>
            <person name="Wloga D."/>
            <person name="Gaertig J."/>
            <person name="Frankel J."/>
            <person name="Tsao C.-C."/>
            <person name="Gorovsky M.A."/>
            <person name="Keeling P.J."/>
            <person name="Waller R.F."/>
            <person name="Patron N.J."/>
            <person name="Cherry J.M."/>
            <person name="Stover N.A."/>
            <person name="Krieger C.J."/>
            <person name="del Toro C."/>
            <person name="Ryder H.F."/>
            <person name="Williamson S.C."/>
            <person name="Barbeau R.A."/>
            <person name="Hamilton E.P."/>
            <person name="Orias E."/>
        </authorList>
    </citation>
    <scope>NUCLEOTIDE SEQUENCE [LARGE SCALE GENOMIC DNA]</scope>
    <source>
        <strain evidence="2">SB210</strain>
    </source>
</reference>
<proteinExistence type="predicted"/>
<sequence length="63" mass="7226">MSGQNKEAKIIQIGQKYASKGMINYFGSNKKARVINPAASTTKNTNLFKFNLYYMKHSNLLFY</sequence>
<protein>
    <submittedName>
        <fullName evidence="1">Uncharacterized protein</fullName>
    </submittedName>
</protein>